<reference evidence="10 11" key="1">
    <citation type="submission" date="2020-08" db="EMBL/GenBank/DDBJ databases">
        <title>Functional genomics of gut bacteria from endangered species of beetles.</title>
        <authorList>
            <person name="Carlos-Shanley C."/>
        </authorList>
    </citation>
    <scope>NUCLEOTIDE SEQUENCE [LARGE SCALE GENOMIC DNA]</scope>
    <source>
        <strain evidence="10 11">S00239</strain>
    </source>
</reference>
<proteinExistence type="predicted"/>
<dbReference type="CDD" id="cd00009">
    <property type="entry name" value="AAA"/>
    <property type="match status" value="1"/>
</dbReference>
<evidence type="ECO:0000256" key="3">
    <source>
        <dbReference type="ARBA" id="ARBA00022840"/>
    </source>
</evidence>
<evidence type="ECO:0000256" key="6">
    <source>
        <dbReference type="ARBA" id="ARBA00023163"/>
    </source>
</evidence>
<dbReference type="InterPro" id="IPR011006">
    <property type="entry name" value="CheY-like_superfamily"/>
</dbReference>
<dbReference type="SUPFAM" id="SSF46689">
    <property type="entry name" value="Homeodomain-like"/>
    <property type="match status" value="1"/>
</dbReference>
<dbReference type="SUPFAM" id="SSF52540">
    <property type="entry name" value="P-loop containing nucleoside triphosphate hydrolases"/>
    <property type="match status" value="1"/>
</dbReference>
<dbReference type="SMART" id="SM00382">
    <property type="entry name" value="AAA"/>
    <property type="match status" value="1"/>
</dbReference>
<evidence type="ECO:0000256" key="1">
    <source>
        <dbReference type="ARBA" id="ARBA00022553"/>
    </source>
</evidence>
<keyword evidence="3" id="KW-0067">ATP-binding</keyword>
<dbReference type="InterPro" id="IPR003593">
    <property type="entry name" value="AAA+_ATPase"/>
</dbReference>
<evidence type="ECO:0000313" key="11">
    <source>
        <dbReference type="Proteomes" id="UP000562027"/>
    </source>
</evidence>
<dbReference type="GO" id="GO:0043565">
    <property type="term" value="F:sequence-specific DNA binding"/>
    <property type="evidence" value="ECO:0007669"/>
    <property type="project" value="InterPro"/>
</dbReference>
<dbReference type="RefSeq" id="WP_184294699.1">
    <property type="nucleotide sequence ID" value="NZ_JACHLP010000001.1"/>
</dbReference>
<dbReference type="PANTHER" id="PTHR32071:SF57">
    <property type="entry name" value="C4-DICARBOXYLATE TRANSPORT TRANSCRIPTIONAL REGULATORY PROTEIN DCTD"/>
    <property type="match status" value="1"/>
</dbReference>
<keyword evidence="4" id="KW-0902">Two-component regulatory system</keyword>
<dbReference type="Pfam" id="PF02954">
    <property type="entry name" value="HTH_8"/>
    <property type="match status" value="1"/>
</dbReference>
<keyword evidence="5" id="KW-0805">Transcription regulation</keyword>
<evidence type="ECO:0000256" key="7">
    <source>
        <dbReference type="PROSITE-ProRule" id="PRU00169"/>
    </source>
</evidence>
<name>A0A840L5K9_9BURK</name>
<dbReference type="InterPro" id="IPR025943">
    <property type="entry name" value="Sigma_54_int_dom_ATP-bd_2"/>
</dbReference>
<evidence type="ECO:0000259" key="9">
    <source>
        <dbReference type="PROSITE" id="PS50110"/>
    </source>
</evidence>
<dbReference type="GO" id="GO:0005524">
    <property type="term" value="F:ATP binding"/>
    <property type="evidence" value="ECO:0007669"/>
    <property type="project" value="UniProtKB-KW"/>
</dbReference>
<keyword evidence="6" id="KW-0804">Transcription</keyword>
<dbReference type="EMBL" id="JACHLP010000001">
    <property type="protein sequence ID" value="MBB4841508.1"/>
    <property type="molecule type" value="Genomic_DNA"/>
</dbReference>
<dbReference type="Pfam" id="PF00158">
    <property type="entry name" value="Sigma54_activat"/>
    <property type="match status" value="1"/>
</dbReference>
<keyword evidence="10" id="KW-0238">DNA-binding</keyword>
<dbReference type="PROSITE" id="PS50110">
    <property type="entry name" value="RESPONSE_REGULATORY"/>
    <property type="match status" value="1"/>
</dbReference>
<dbReference type="CDD" id="cd17549">
    <property type="entry name" value="REC_DctD-like"/>
    <property type="match status" value="1"/>
</dbReference>
<dbReference type="Pfam" id="PF25601">
    <property type="entry name" value="AAA_lid_14"/>
    <property type="match status" value="1"/>
</dbReference>
<dbReference type="PROSITE" id="PS00676">
    <property type="entry name" value="SIGMA54_INTERACT_2"/>
    <property type="match status" value="1"/>
</dbReference>
<feature type="domain" description="Response regulatory" evidence="9">
    <location>
        <begin position="6"/>
        <end position="120"/>
    </location>
</feature>
<dbReference type="Pfam" id="PF00072">
    <property type="entry name" value="Response_reg"/>
    <property type="match status" value="1"/>
</dbReference>
<dbReference type="GO" id="GO:0000160">
    <property type="term" value="P:phosphorelay signal transduction system"/>
    <property type="evidence" value="ECO:0007669"/>
    <property type="project" value="UniProtKB-KW"/>
</dbReference>
<dbReference type="FunFam" id="3.40.50.300:FF:000006">
    <property type="entry name" value="DNA-binding transcriptional regulator NtrC"/>
    <property type="match status" value="1"/>
</dbReference>
<evidence type="ECO:0000256" key="4">
    <source>
        <dbReference type="ARBA" id="ARBA00023012"/>
    </source>
</evidence>
<evidence type="ECO:0000259" key="8">
    <source>
        <dbReference type="PROSITE" id="PS50045"/>
    </source>
</evidence>
<organism evidence="10 11">
    <name type="scientific">Roseateles oligotrophus</name>
    <dbReference type="NCBI Taxonomy" id="1769250"/>
    <lineage>
        <taxon>Bacteria</taxon>
        <taxon>Pseudomonadati</taxon>
        <taxon>Pseudomonadota</taxon>
        <taxon>Betaproteobacteria</taxon>
        <taxon>Burkholderiales</taxon>
        <taxon>Sphaerotilaceae</taxon>
        <taxon>Roseateles</taxon>
    </lineage>
</organism>
<comment type="caution">
    <text evidence="10">The sequence shown here is derived from an EMBL/GenBank/DDBJ whole genome shotgun (WGS) entry which is preliminary data.</text>
</comment>
<gene>
    <name evidence="10" type="ORF">HNP55_000003</name>
</gene>
<dbReference type="InterPro" id="IPR027417">
    <property type="entry name" value="P-loop_NTPase"/>
</dbReference>
<dbReference type="SUPFAM" id="SSF52172">
    <property type="entry name" value="CheY-like"/>
    <property type="match status" value="1"/>
</dbReference>
<feature type="modified residue" description="4-aspartylphosphate" evidence="7">
    <location>
        <position position="55"/>
    </location>
</feature>
<dbReference type="GO" id="GO:0006355">
    <property type="term" value="P:regulation of DNA-templated transcription"/>
    <property type="evidence" value="ECO:0007669"/>
    <property type="project" value="InterPro"/>
</dbReference>
<accession>A0A840L5K9</accession>
<dbReference type="PANTHER" id="PTHR32071">
    <property type="entry name" value="TRANSCRIPTIONAL REGULATORY PROTEIN"/>
    <property type="match status" value="1"/>
</dbReference>
<dbReference type="PROSITE" id="PS50045">
    <property type="entry name" value="SIGMA54_INTERACT_4"/>
    <property type="match status" value="1"/>
</dbReference>
<dbReference type="Gene3D" id="3.40.50.300">
    <property type="entry name" value="P-loop containing nucleotide triphosphate hydrolases"/>
    <property type="match status" value="1"/>
</dbReference>
<keyword evidence="11" id="KW-1185">Reference proteome</keyword>
<dbReference type="AlphaFoldDB" id="A0A840L5K9"/>
<keyword evidence="1 7" id="KW-0597">Phosphoprotein</keyword>
<sequence length="450" mass="49779">MFEGYKVLFVEDDPPVRASLTQTLELEGLDVMACGSAEEALPHIQAGAQIVVATDVRLPGMDGLALLDHVIKTDAEMPVVLVTAHGDVAMAVQAMRSGAYDFLEKPFAPERFVDTLKRALDKRVLQVAVDELRGQLQRRSGMEAVLLGNSPTMQQLRAQVLNLADTSADVMILGETGTGKELVARCLHDQSGRRDRNFVAINCGGLPEALFESELFGHEPGAYTSAGKRRIGKIEHANGGTLLLDEIETMPMSLQIKLLRVLQERKVERLGSNDELPINVRVIAATKADLRQLSEQGKFRSDLYYRLNVATLQLPPLSERREDIPLLFEHFVAQACARYERQAPELSAQRLRELLAHDWPGNVREVRNAADRFVLAIDSKEGACSEEADKPAAPGSSLAQQMDQVEKALIEQALRKCQGRIPAAMEMLGTAKKTLYDKLNRHGIELDKFR</sequence>
<feature type="domain" description="Sigma-54 factor interaction" evidence="8">
    <location>
        <begin position="146"/>
        <end position="375"/>
    </location>
</feature>
<dbReference type="InterPro" id="IPR002197">
    <property type="entry name" value="HTH_Fis"/>
</dbReference>
<dbReference type="Proteomes" id="UP000562027">
    <property type="component" value="Unassembled WGS sequence"/>
</dbReference>
<dbReference type="PROSITE" id="PS00675">
    <property type="entry name" value="SIGMA54_INTERACT_1"/>
    <property type="match status" value="1"/>
</dbReference>
<dbReference type="InterPro" id="IPR002078">
    <property type="entry name" value="Sigma_54_int"/>
</dbReference>
<dbReference type="Gene3D" id="1.10.8.60">
    <property type="match status" value="1"/>
</dbReference>
<dbReference type="Gene3D" id="1.10.10.60">
    <property type="entry name" value="Homeodomain-like"/>
    <property type="match status" value="1"/>
</dbReference>
<dbReference type="Gene3D" id="3.40.50.2300">
    <property type="match status" value="1"/>
</dbReference>
<dbReference type="SMART" id="SM00448">
    <property type="entry name" value="REC"/>
    <property type="match status" value="1"/>
</dbReference>
<evidence type="ECO:0000256" key="2">
    <source>
        <dbReference type="ARBA" id="ARBA00022741"/>
    </source>
</evidence>
<protein>
    <submittedName>
        <fullName evidence="10">DNA-binding NtrC family response regulator</fullName>
    </submittedName>
</protein>
<dbReference type="InterPro" id="IPR001789">
    <property type="entry name" value="Sig_transdc_resp-reg_receiver"/>
</dbReference>
<dbReference type="InterPro" id="IPR009057">
    <property type="entry name" value="Homeodomain-like_sf"/>
</dbReference>
<evidence type="ECO:0000313" key="10">
    <source>
        <dbReference type="EMBL" id="MBB4841508.1"/>
    </source>
</evidence>
<evidence type="ECO:0000256" key="5">
    <source>
        <dbReference type="ARBA" id="ARBA00023015"/>
    </source>
</evidence>
<keyword evidence="2" id="KW-0547">Nucleotide-binding</keyword>
<dbReference type="InterPro" id="IPR025662">
    <property type="entry name" value="Sigma_54_int_dom_ATP-bd_1"/>
</dbReference>
<dbReference type="FunFam" id="3.40.50.2300:FF:000018">
    <property type="entry name" value="DNA-binding transcriptional regulator NtrC"/>
    <property type="match status" value="1"/>
</dbReference>
<dbReference type="InterPro" id="IPR058031">
    <property type="entry name" value="AAA_lid_NorR"/>
</dbReference>